<organism evidence="1 2">
    <name type="scientific">Xanthomonas dyei</name>
    <dbReference type="NCBI Taxonomy" id="743699"/>
    <lineage>
        <taxon>Bacteria</taxon>
        <taxon>Pseudomonadati</taxon>
        <taxon>Pseudomonadota</taxon>
        <taxon>Gammaproteobacteria</taxon>
        <taxon>Lysobacterales</taxon>
        <taxon>Lysobacteraceae</taxon>
        <taxon>Xanthomonas</taxon>
    </lineage>
</organism>
<dbReference type="GeneID" id="95582709"/>
<evidence type="ECO:0000313" key="2">
    <source>
        <dbReference type="Proteomes" id="UP001304534"/>
    </source>
</evidence>
<gene>
    <name evidence="1" type="ORF">NYR99_02520</name>
</gene>
<evidence type="ECO:0008006" key="3">
    <source>
        <dbReference type="Google" id="ProtNLM"/>
    </source>
</evidence>
<sequence length="165" mass="18943">MTLNEVMEFERANEVVKAADSYEIILKECSGNLNAYINLLVLYWQSTDYGFSSSNGLSPDFVRVAGNRLAEMLNGSLSNFYDEPEFQFWAKYIAWAELGEKFDIEECYGLMRRKLRYYEPAMFIYASTAGKQAVSEVAELLALVQSQQTIRDRYINSVVMGIRCE</sequence>
<dbReference type="RefSeq" id="WP_316690041.1">
    <property type="nucleotide sequence ID" value="NZ_CP103837.1"/>
</dbReference>
<dbReference type="EMBL" id="CP103840">
    <property type="protein sequence ID" value="WOB26886.1"/>
    <property type="molecule type" value="Genomic_DNA"/>
</dbReference>
<proteinExistence type="predicted"/>
<accession>A0ABZ0DEK1</accession>
<reference evidence="1 2" key="1">
    <citation type="submission" date="2022-08" db="EMBL/GenBank/DDBJ databases">
        <title>Whole genome sequencing-based tracing of a 2022 introduction and outbreak of Xanthomonas hortorum pv. pelargonii.</title>
        <authorList>
            <person name="Iruegas-Bocardo F."/>
            <person name="Weisberg A.K."/>
            <person name="Riutta E.R."/>
            <person name="Kilday K."/>
            <person name="Bonkowski J.C."/>
            <person name="Creswell T."/>
            <person name="Daughtrey M.L."/>
            <person name="Rane K."/>
            <person name="Grunwald N.J."/>
            <person name="Chang J.H."/>
            <person name="Putnam M.L."/>
        </authorList>
    </citation>
    <scope>NUCLEOTIDE SEQUENCE [LARGE SCALE GENOMIC DNA]</scope>
    <source>
        <strain evidence="1 2">22-325</strain>
    </source>
</reference>
<evidence type="ECO:0000313" key="1">
    <source>
        <dbReference type="EMBL" id="WOB26886.1"/>
    </source>
</evidence>
<name>A0ABZ0DEK1_9XANT</name>
<dbReference type="Proteomes" id="UP001304534">
    <property type="component" value="Chromosome"/>
</dbReference>
<keyword evidence="2" id="KW-1185">Reference proteome</keyword>
<protein>
    <recommendedName>
        <fullName evidence="3">Immunity protein 30 domain-containing protein</fullName>
    </recommendedName>
</protein>